<evidence type="ECO:0000313" key="2">
    <source>
        <dbReference type="EMBL" id="GII75690.1"/>
    </source>
</evidence>
<accession>A0A919V2W2</accession>
<reference evidence="2" key="1">
    <citation type="submission" date="2021-01" db="EMBL/GenBank/DDBJ databases">
        <title>Whole genome shotgun sequence of Sphaerisporangium rufum NBRC 109079.</title>
        <authorList>
            <person name="Komaki H."/>
            <person name="Tamura T."/>
        </authorList>
    </citation>
    <scope>NUCLEOTIDE SEQUENCE</scope>
    <source>
        <strain evidence="2">NBRC 109079</strain>
    </source>
</reference>
<dbReference type="Proteomes" id="UP000655287">
    <property type="component" value="Unassembled WGS sequence"/>
</dbReference>
<evidence type="ECO:0000256" key="1">
    <source>
        <dbReference type="SAM" id="MobiDB-lite"/>
    </source>
</evidence>
<name>A0A919V2W2_9ACTN</name>
<sequence>MRTSAYAFANPTKRASGGRHRLGRTPAGSDPTGSGHGGAPDRSRERRELDGPQRVRASRLGLLEPGWLVLYAPYHRRFYALARTSDVADPVVSAATVDGLRARMRQAETSAPCRGRPAGPPLAGWVAGKVMDRPVADGRWRG</sequence>
<keyword evidence="3" id="KW-1185">Reference proteome</keyword>
<dbReference type="AlphaFoldDB" id="A0A919V2W2"/>
<proteinExistence type="predicted"/>
<feature type="region of interest" description="Disordered" evidence="1">
    <location>
        <begin position="1"/>
        <end position="53"/>
    </location>
</feature>
<organism evidence="2 3">
    <name type="scientific">Sphaerisporangium rufum</name>
    <dbReference type="NCBI Taxonomy" id="1381558"/>
    <lineage>
        <taxon>Bacteria</taxon>
        <taxon>Bacillati</taxon>
        <taxon>Actinomycetota</taxon>
        <taxon>Actinomycetes</taxon>
        <taxon>Streptosporangiales</taxon>
        <taxon>Streptosporangiaceae</taxon>
        <taxon>Sphaerisporangium</taxon>
    </lineage>
</organism>
<dbReference type="EMBL" id="BOOU01000010">
    <property type="protein sequence ID" value="GII75690.1"/>
    <property type="molecule type" value="Genomic_DNA"/>
</dbReference>
<comment type="caution">
    <text evidence="2">The sequence shown here is derived from an EMBL/GenBank/DDBJ whole genome shotgun (WGS) entry which is preliminary data.</text>
</comment>
<protein>
    <submittedName>
        <fullName evidence="2">Uncharacterized protein</fullName>
    </submittedName>
</protein>
<evidence type="ECO:0000313" key="3">
    <source>
        <dbReference type="Proteomes" id="UP000655287"/>
    </source>
</evidence>
<dbReference type="RefSeq" id="WP_203982345.1">
    <property type="nucleotide sequence ID" value="NZ_BOOU01000010.1"/>
</dbReference>
<gene>
    <name evidence="2" type="ORF">Sru01_06720</name>
</gene>
<feature type="compositionally biased region" description="Basic and acidic residues" evidence="1">
    <location>
        <begin position="39"/>
        <end position="53"/>
    </location>
</feature>